<comment type="catalytic activity">
    <reaction evidence="5">
        <text>5'-deoxyadenosine + H2O = 5-deoxy-D-ribose + adenine</text>
        <dbReference type="Rhea" id="RHEA:29859"/>
        <dbReference type="ChEBI" id="CHEBI:15377"/>
        <dbReference type="ChEBI" id="CHEBI:16708"/>
        <dbReference type="ChEBI" id="CHEBI:17319"/>
        <dbReference type="ChEBI" id="CHEBI:149540"/>
        <dbReference type="EC" id="3.2.2.9"/>
    </reaction>
    <physiologicalReaction direction="left-to-right" evidence="5">
        <dbReference type="Rhea" id="RHEA:29860"/>
    </physiologicalReaction>
</comment>
<dbReference type="AlphaFoldDB" id="A0A1A9EXP0"/>
<dbReference type="GO" id="GO:0009164">
    <property type="term" value="P:nucleoside catabolic process"/>
    <property type="evidence" value="ECO:0007669"/>
    <property type="project" value="InterPro"/>
</dbReference>
<dbReference type="GO" id="GO:0019284">
    <property type="term" value="P:L-methionine salvage from S-adenosylmethionine"/>
    <property type="evidence" value="ECO:0007669"/>
    <property type="project" value="TreeGrafter"/>
</dbReference>
<dbReference type="GO" id="GO:0019509">
    <property type="term" value="P:L-methionine salvage from methylthioadenosine"/>
    <property type="evidence" value="ECO:0007669"/>
    <property type="project" value="UniProtKB-UniRule"/>
</dbReference>
<comment type="catalytic activity">
    <reaction evidence="6">
        <text>S-adenosyl-L-homocysteine + H2O = S-(5-deoxy-D-ribos-5-yl)-L-homocysteine + adenine</text>
        <dbReference type="Rhea" id="RHEA:17805"/>
        <dbReference type="ChEBI" id="CHEBI:15377"/>
        <dbReference type="ChEBI" id="CHEBI:16708"/>
        <dbReference type="ChEBI" id="CHEBI:57856"/>
        <dbReference type="ChEBI" id="CHEBI:58195"/>
        <dbReference type="EC" id="3.2.2.9"/>
    </reaction>
</comment>
<feature type="binding site" evidence="6">
    <location>
        <begin position="188"/>
        <end position="189"/>
    </location>
    <ligand>
        <name>substrate</name>
    </ligand>
</feature>
<evidence type="ECO:0000313" key="9">
    <source>
        <dbReference type="Proteomes" id="UP000078070"/>
    </source>
</evidence>
<dbReference type="Gene3D" id="3.40.50.1580">
    <property type="entry name" value="Nucleoside phosphorylase domain"/>
    <property type="match status" value="1"/>
</dbReference>
<comment type="pathway">
    <text evidence="1 6">Amino-acid biosynthesis; L-methionine biosynthesis via salvage pathway; S-methyl-5-thio-alpha-D-ribose 1-phosphate from S-methyl-5'-thioadenosine (hydrolase route): step 1/2.</text>
</comment>
<dbReference type="STRING" id="1821621.A8C75_09450"/>
<evidence type="ECO:0000256" key="1">
    <source>
        <dbReference type="ARBA" id="ARBA00004945"/>
    </source>
</evidence>
<evidence type="ECO:0000256" key="2">
    <source>
        <dbReference type="ARBA" id="ARBA00022605"/>
    </source>
</evidence>
<dbReference type="GO" id="GO:0008930">
    <property type="term" value="F:methylthioadenosine nucleosidase activity"/>
    <property type="evidence" value="ECO:0007669"/>
    <property type="project" value="UniProtKB-UniRule"/>
</dbReference>
<feature type="active site" description="Proton donor" evidence="6">
    <location>
        <position position="212"/>
    </location>
</feature>
<reference evidence="8 9" key="2">
    <citation type="journal article" date="2018" name="Int. J. Syst. Evol. Microbiol.">
        <title>Marinobacterium aestuarii sp. nov., a benzene-degrading marine bacterium isolated from estuary sediment.</title>
        <authorList>
            <person name="Bae S.S."/>
            <person name="Jung J."/>
            <person name="Chung D."/>
            <person name="Baek K."/>
        </authorList>
    </citation>
    <scope>NUCLEOTIDE SEQUENCE [LARGE SCALE GENOMIC DNA]</scope>
    <source>
        <strain evidence="8 9">ST58-10</strain>
    </source>
</reference>
<dbReference type="FunFam" id="3.40.50.1580:FF:000001">
    <property type="entry name" value="MTA/SAH nucleosidase family protein"/>
    <property type="match status" value="1"/>
</dbReference>
<dbReference type="CDD" id="cd09008">
    <property type="entry name" value="MTAN"/>
    <property type="match status" value="1"/>
</dbReference>
<dbReference type="InterPro" id="IPR010049">
    <property type="entry name" value="MTA_SAH_Nsdase"/>
</dbReference>
<feature type="domain" description="Nucleoside phosphorylase" evidence="7">
    <location>
        <begin position="16"/>
        <end position="242"/>
    </location>
</feature>
<keyword evidence="2 6" id="KW-0028">Amino-acid biosynthesis</keyword>
<keyword evidence="4 6" id="KW-0486">Methionine biosynthesis</keyword>
<dbReference type="RefSeq" id="WP_067381209.1">
    <property type="nucleotide sequence ID" value="NZ_CP015839.1"/>
</dbReference>
<comment type="similarity">
    <text evidence="6">Belongs to the PNP/UDP phosphorylase family. MtnN subfamily.</text>
</comment>
<dbReference type="KEGG" id="mars:A8C75_09450"/>
<dbReference type="PANTHER" id="PTHR46832">
    <property type="entry name" value="5'-METHYLTHIOADENOSINE/S-ADENOSYLHOMOCYSTEINE NUCLEOSIDASE"/>
    <property type="match status" value="1"/>
</dbReference>
<dbReference type="EC" id="3.2.2.9" evidence="6"/>
<dbReference type="GO" id="GO:0005829">
    <property type="term" value="C:cytosol"/>
    <property type="evidence" value="ECO:0007669"/>
    <property type="project" value="TreeGrafter"/>
</dbReference>
<feature type="binding site" evidence="6">
    <location>
        <position position="92"/>
    </location>
    <ligand>
        <name>substrate</name>
    </ligand>
</feature>
<evidence type="ECO:0000256" key="4">
    <source>
        <dbReference type="ARBA" id="ARBA00023167"/>
    </source>
</evidence>
<dbReference type="PANTHER" id="PTHR46832:SF1">
    <property type="entry name" value="5'-METHYLTHIOADENOSINE_S-ADENOSYLHOMOCYSTEINE NUCLEOSIDASE"/>
    <property type="match status" value="1"/>
</dbReference>
<gene>
    <name evidence="6" type="primary">mtnN</name>
    <name evidence="8" type="ORF">A8C75_09450</name>
</gene>
<comment type="catalytic activity">
    <reaction evidence="6">
        <text>S-methyl-5'-thioadenosine + H2O = 5-(methylsulfanyl)-D-ribose + adenine</text>
        <dbReference type="Rhea" id="RHEA:13617"/>
        <dbReference type="ChEBI" id="CHEBI:15377"/>
        <dbReference type="ChEBI" id="CHEBI:16708"/>
        <dbReference type="ChEBI" id="CHEBI:17509"/>
        <dbReference type="ChEBI" id="CHEBI:78440"/>
        <dbReference type="EC" id="3.2.2.9"/>
    </reaction>
</comment>
<organism evidence="8 9">
    <name type="scientific">Marinobacterium aestuarii</name>
    <dbReference type="NCBI Taxonomy" id="1821621"/>
    <lineage>
        <taxon>Bacteria</taxon>
        <taxon>Pseudomonadati</taxon>
        <taxon>Pseudomonadota</taxon>
        <taxon>Gammaproteobacteria</taxon>
        <taxon>Oceanospirillales</taxon>
        <taxon>Oceanospirillaceae</taxon>
        <taxon>Marinobacterium</taxon>
    </lineage>
</organism>
<comment type="function">
    <text evidence="6">Catalyzes the irreversible cleavage of the glycosidic bond in both 5'-methylthioadenosine (MTA) and S-adenosylhomocysteine (SAH/AdoHcy) to adenine and the corresponding thioribose, 5'-methylthioribose and S-ribosylhomocysteine, respectively. Also cleaves 5'-deoxyadenosine, a toxic by-product of radical S-adenosylmethionine (SAM) enzymes, into 5-deoxyribose and adenine.</text>
</comment>
<evidence type="ECO:0000256" key="5">
    <source>
        <dbReference type="ARBA" id="ARBA00050313"/>
    </source>
</evidence>
<accession>A0A1A9EXP0</accession>
<feature type="active site" description="Proton acceptor" evidence="6">
    <location>
        <position position="26"/>
    </location>
</feature>
<evidence type="ECO:0000256" key="6">
    <source>
        <dbReference type="HAMAP-Rule" id="MF_01684"/>
    </source>
</evidence>
<sequence>MSTRLADILKQKDGLRIGIIGAMDQEVELLKSALQQIEEHQYAGYSFFTGQMHGQSVVLLKSGIGKVNAAVSTALLLQVFTPDCVINTGSAGGFDAQLEVGDIVISSEVRHHDVDVTVFGYEPGQVPGLPAAFEPDLLLAQIAEQCIGQMQGMKTVRGLIATGDSFMNCPKRVAKTRALFPTMKAVEMEAAAIAQTCHCFDVPFIVIRALSDIAGKESNLSFDQFLETAATHSAQMVMAIVKNLSAHAGPRA</sequence>
<dbReference type="Proteomes" id="UP000078070">
    <property type="component" value="Chromosome"/>
</dbReference>
<name>A0A1A9EXP0_9GAMM</name>
<dbReference type="SUPFAM" id="SSF53167">
    <property type="entry name" value="Purine and uridine phosphorylases"/>
    <property type="match status" value="1"/>
</dbReference>
<evidence type="ECO:0000259" key="7">
    <source>
        <dbReference type="Pfam" id="PF01048"/>
    </source>
</evidence>
<dbReference type="InterPro" id="IPR000845">
    <property type="entry name" value="Nucleoside_phosphorylase_d"/>
</dbReference>
<protein>
    <recommendedName>
        <fullName evidence="6">5'-methylthioadenosine/S-adenosylhomocysteine nucleosidase</fullName>
        <shortName evidence="6">MTA/SAH nucleosidase</shortName>
        <shortName evidence="6">MTAN</shortName>
        <ecNumber evidence="6">3.2.2.9</ecNumber>
    </recommendedName>
    <alternativeName>
        <fullName evidence="6">5'-deoxyadenosine nucleosidase</fullName>
        <shortName evidence="6">DOA nucleosidase</shortName>
        <shortName evidence="6">dAdo nucleosidase</shortName>
    </alternativeName>
    <alternativeName>
        <fullName evidence="6">5'-methylthioadenosine nucleosidase</fullName>
        <shortName evidence="6">MTA nucleosidase</shortName>
    </alternativeName>
    <alternativeName>
        <fullName evidence="6">S-adenosylhomocysteine nucleosidase</fullName>
        <shortName evidence="6">AdoHcy nucleosidase</shortName>
        <shortName evidence="6">SAH nucleosidase</shortName>
        <shortName evidence="6">SRH nucleosidase</shortName>
    </alternativeName>
</protein>
<evidence type="ECO:0000313" key="8">
    <source>
        <dbReference type="EMBL" id="ANG62686.1"/>
    </source>
</evidence>
<dbReference type="Pfam" id="PF01048">
    <property type="entry name" value="PNP_UDP_1"/>
    <property type="match status" value="1"/>
</dbReference>
<reference evidence="9" key="1">
    <citation type="submission" date="2016-05" db="EMBL/GenBank/DDBJ databases">
        <authorList>
            <person name="Baek K."/>
            <person name="Yang S.-J."/>
        </authorList>
    </citation>
    <scope>NUCLEOTIDE SEQUENCE [LARGE SCALE GENOMIC DNA]</scope>
    <source>
        <strain evidence="9">ST58-10</strain>
    </source>
</reference>
<dbReference type="InterPro" id="IPR035994">
    <property type="entry name" value="Nucleoside_phosphorylase_sf"/>
</dbReference>
<dbReference type="NCBIfam" id="TIGR01704">
    <property type="entry name" value="MTA_SAH-Nsdase"/>
    <property type="match status" value="1"/>
</dbReference>
<proteinExistence type="inferred from homology"/>
<dbReference type="NCBIfam" id="NF004079">
    <property type="entry name" value="PRK05584.1"/>
    <property type="match status" value="1"/>
</dbReference>
<evidence type="ECO:0000256" key="3">
    <source>
        <dbReference type="ARBA" id="ARBA00022801"/>
    </source>
</evidence>
<dbReference type="UniPathway" id="UPA00904">
    <property type="reaction ID" value="UER00871"/>
</dbReference>
<dbReference type="EMBL" id="CP015839">
    <property type="protein sequence ID" value="ANG62686.1"/>
    <property type="molecule type" value="Genomic_DNA"/>
</dbReference>
<dbReference type="OrthoDB" id="9792278at2"/>
<dbReference type="HAMAP" id="MF_01684">
    <property type="entry name" value="Salvage_MtnN"/>
    <property type="match status" value="1"/>
</dbReference>
<keyword evidence="3 6" id="KW-0378">Hydrolase</keyword>
<keyword evidence="9" id="KW-1185">Reference proteome</keyword>
<dbReference type="GO" id="GO:0008782">
    <property type="term" value="F:adenosylhomocysteine nucleosidase activity"/>
    <property type="evidence" value="ECO:0007669"/>
    <property type="project" value="UniProtKB-UniRule"/>
</dbReference>
<feature type="binding site" evidence="6">
    <location>
        <position position="167"/>
    </location>
    <ligand>
        <name>substrate</name>
    </ligand>
</feature>